<keyword evidence="1" id="KW-0378">Hydrolase</keyword>
<keyword evidence="1" id="KW-0255">Endonuclease</keyword>
<dbReference type="InterPro" id="IPR019036">
    <property type="entry name" value="Restrct_endonuc_II_ApaLI"/>
</dbReference>
<reference evidence="1 2" key="1">
    <citation type="submission" date="2017-06" db="EMBL/GenBank/DDBJ databases">
        <title>Draft genome sequence of Fusobacterium nucleatum subsp. polymorphum KCOM 1267 (=ChDC F290).</title>
        <authorList>
            <person name="Kook J.-K."/>
            <person name="Park S.-N."/>
            <person name="Lim Y.K."/>
            <person name="Roh H."/>
        </authorList>
    </citation>
    <scope>NUCLEOTIDE SEQUENCE [LARGE SCALE GENOMIC DNA]</scope>
    <source>
        <strain evidence="2">KCOM 1267(ChDC F290)</strain>
    </source>
</reference>
<dbReference type="RefSeq" id="WP_099011659.1">
    <property type="nucleotide sequence ID" value="NZ_CP077154.1"/>
</dbReference>
<dbReference type="Pfam" id="PF09499">
    <property type="entry name" value="RE_ApaLI"/>
    <property type="match status" value="1"/>
</dbReference>
<dbReference type="Proteomes" id="UP000221504">
    <property type="component" value="Unassembled WGS sequence"/>
</dbReference>
<dbReference type="EMBL" id="NIRM01000002">
    <property type="protein sequence ID" value="PHI08474.1"/>
    <property type="molecule type" value="Genomic_DNA"/>
</dbReference>
<keyword evidence="1" id="KW-0540">Nuclease</keyword>
<accession>A0A2C6BWG8</accession>
<proteinExistence type="predicted"/>
<protein>
    <submittedName>
        <fullName evidence="1">Restriction endonuclease</fullName>
    </submittedName>
</protein>
<gene>
    <name evidence="1" type="ORF">CBG52_09965</name>
</gene>
<evidence type="ECO:0000313" key="1">
    <source>
        <dbReference type="EMBL" id="PHI08474.1"/>
    </source>
</evidence>
<organism evidence="1 2">
    <name type="scientific">Fusobacterium nucleatum subsp. polymorphum</name>
    <name type="common">Fusobacterium polymorphum</name>
    <dbReference type="NCBI Taxonomy" id="76857"/>
    <lineage>
        <taxon>Bacteria</taxon>
        <taxon>Fusobacteriati</taxon>
        <taxon>Fusobacteriota</taxon>
        <taxon>Fusobacteriia</taxon>
        <taxon>Fusobacteriales</taxon>
        <taxon>Fusobacteriaceae</taxon>
        <taxon>Fusobacterium</taxon>
    </lineage>
</organism>
<comment type="caution">
    <text evidence="1">The sequence shown here is derived from an EMBL/GenBank/DDBJ whole genome shotgun (WGS) entry which is preliminary data.</text>
</comment>
<name>A0A2C6BWG8_FUSNP</name>
<sequence>MKDIYIKIKELADKYRSNLKNKLENRIEEMQNDDNSHYLIYKVLGISEKEGELIDIYQNKGRFLYKYAGSFLEEAAFLCFKSKFPSAKKEKIDNTISIRPKTFEIDCLVKKNAYEIKWKDATTDGDHITKEHTRVKAISVKGYKPIRIMFYYPNREQAKKVQETLETIYKGVNGEYYHSDEAWNYLKKETGVDLLDILEKIAKEREENGYK</sequence>
<evidence type="ECO:0000313" key="2">
    <source>
        <dbReference type="Proteomes" id="UP000221504"/>
    </source>
</evidence>
<dbReference type="GO" id="GO:0004519">
    <property type="term" value="F:endonuclease activity"/>
    <property type="evidence" value="ECO:0007669"/>
    <property type="project" value="UniProtKB-KW"/>
</dbReference>
<dbReference type="AlphaFoldDB" id="A0A2C6BWG8"/>